<evidence type="ECO:0000256" key="1">
    <source>
        <dbReference type="SAM" id="MobiDB-lite"/>
    </source>
</evidence>
<name>A0A829YE05_9GAMM</name>
<sequence>MGTHGRASYADCIGKLRGGQRATVHERTENLSPSALADDGGDPRNVGSFVHGSIPIEASSTLEHYRSAATVEG</sequence>
<gene>
    <name evidence="2" type="ORF">GCM10011487_35450</name>
</gene>
<comment type="caution">
    <text evidence="2">The sequence shown here is derived from an EMBL/GenBank/DDBJ whole genome shotgun (WGS) entry which is preliminary data.</text>
</comment>
<reference evidence="3" key="1">
    <citation type="submission" date="2020-01" db="EMBL/GenBank/DDBJ databases">
        <title>'Steroidobacter agaridevorans' sp. nov., agar-degrading bacteria isolated from rhizosphere soils.</title>
        <authorList>
            <person name="Ikenaga M."/>
            <person name="Kataoka M."/>
            <person name="Murouchi A."/>
            <person name="Katsuragi S."/>
            <person name="Sakai M."/>
        </authorList>
    </citation>
    <scope>NUCLEOTIDE SEQUENCE [LARGE SCALE GENOMIC DNA]</scope>
    <source>
        <strain evidence="3">YU21-B</strain>
    </source>
</reference>
<accession>A0A829YE05</accession>
<feature type="region of interest" description="Disordered" evidence="1">
    <location>
        <begin position="20"/>
        <end position="51"/>
    </location>
</feature>
<proteinExistence type="predicted"/>
<evidence type="ECO:0000313" key="2">
    <source>
        <dbReference type="EMBL" id="GFE81545.1"/>
    </source>
</evidence>
<evidence type="ECO:0000313" key="3">
    <source>
        <dbReference type="Proteomes" id="UP000445000"/>
    </source>
</evidence>
<keyword evidence="3" id="KW-1185">Reference proteome</keyword>
<dbReference type="EMBL" id="BLJN01000003">
    <property type="protein sequence ID" value="GFE81545.1"/>
    <property type="molecule type" value="Genomic_DNA"/>
</dbReference>
<dbReference type="Proteomes" id="UP000445000">
    <property type="component" value="Unassembled WGS sequence"/>
</dbReference>
<dbReference type="AlphaFoldDB" id="A0A829YE05"/>
<organism evidence="2 3">
    <name type="scientific">Steroidobacter agaridevorans</name>
    <dbReference type="NCBI Taxonomy" id="2695856"/>
    <lineage>
        <taxon>Bacteria</taxon>
        <taxon>Pseudomonadati</taxon>
        <taxon>Pseudomonadota</taxon>
        <taxon>Gammaproteobacteria</taxon>
        <taxon>Steroidobacterales</taxon>
        <taxon>Steroidobacteraceae</taxon>
        <taxon>Steroidobacter</taxon>
    </lineage>
</organism>
<protein>
    <submittedName>
        <fullName evidence="2">Uncharacterized protein</fullName>
    </submittedName>
</protein>